<gene>
    <name evidence="2" type="ORF">ACFOGP_18550</name>
</gene>
<keyword evidence="1" id="KW-0472">Membrane</keyword>
<comment type="caution">
    <text evidence="2">The sequence shown here is derived from an EMBL/GenBank/DDBJ whole genome shotgun (WGS) entry which is preliminary data.</text>
</comment>
<organism evidence="2 3">
    <name type="scientific">Psychromarinibacter halotolerans</name>
    <dbReference type="NCBI Taxonomy" id="1775175"/>
    <lineage>
        <taxon>Bacteria</taxon>
        <taxon>Pseudomonadati</taxon>
        <taxon>Pseudomonadota</taxon>
        <taxon>Alphaproteobacteria</taxon>
        <taxon>Rhodobacterales</taxon>
        <taxon>Paracoccaceae</taxon>
        <taxon>Psychromarinibacter</taxon>
    </lineage>
</organism>
<feature type="transmembrane region" description="Helical" evidence="1">
    <location>
        <begin position="17"/>
        <end position="35"/>
    </location>
</feature>
<name>A0ABV7GWZ3_9RHOB</name>
<dbReference type="RefSeq" id="WP_275634891.1">
    <property type="nucleotide sequence ID" value="NZ_JARGYD010000013.1"/>
</dbReference>
<evidence type="ECO:0000313" key="3">
    <source>
        <dbReference type="Proteomes" id="UP001595632"/>
    </source>
</evidence>
<reference evidence="3" key="1">
    <citation type="journal article" date="2019" name="Int. J. Syst. Evol. Microbiol.">
        <title>The Global Catalogue of Microorganisms (GCM) 10K type strain sequencing project: providing services to taxonomists for standard genome sequencing and annotation.</title>
        <authorList>
            <consortium name="The Broad Institute Genomics Platform"/>
            <consortium name="The Broad Institute Genome Sequencing Center for Infectious Disease"/>
            <person name="Wu L."/>
            <person name="Ma J."/>
        </authorList>
    </citation>
    <scope>NUCLEOTIDE SEQUENCE [LARGE SCALE GENOMIC DNA]</scope>
    <source>
        <strain evidence="3">KCTC 52366</strain>
    </source>
</reference>
<keyword evidence="1" id="KW-0812">Transmembrane</keyword>
<dbReference type="EMBL" id="JBHRTB010000010">
    <property type="protein sequence ID" value="MFC3144730.1"/>
    <property type="molecule type" value="Genomic_DNA"/>
</dbReference>
<evidence type="ECO:0000256" key="1">
    <source>
        <dbReference type="SAM" id="Phobius"/>
    </source>
</evidence>
<keyword evidence="1" id="KW-1133">Transmembrane helix</keyword>
<keyword evidence="3" id="KW-1185">Reference proteome</keyword>
<sequence>MTDDVIAVVAPSPARRWLAVALLVALGGLLLYLAFSTPPANLFLQAFLVALGLGSVVMGDRIRRATETYVELTDEGLRDGTGRVLARMDEIDRVERGAFAFKPSNGFLVHLKKPGHRAWQPGLWWRMGRKLGIGGVTPAGQAKFMADMIALRLRGGDPLGFGLEDAADDAKDDPKDSDKT</sequence>
<protein>
    <recommendedName>
        <fullName evidence="4">PH (Pleckstrin Homology) domain-containing protein</fullName>
    </recommendedName>
</protein>
<evidence type="ECO:0008006" key="4">
    <source>
        <dbReference type="Google" id="ProtNLM"/>
    </source>
</evidence>
<accession>A0ABV7GWZ3</accession>
<evidence type="ECO:0000313" key="2">
    <source>
        <dbReference type="EMBL" id="MFC3144730.1"/>
    </source>
</evidence>
<dbReference type="Proteomes" id="UP001595632">
    <property type="component" value="Unassembled WGS sequence"/>
</dbReference>
<feature type="transmembrane region" description="Helical" evidence="1">
    <location>
        <begin position="41"/>
        <end position="59"/>
    </location>
</feature>
<proteinExistence type="predicted"/>